<reference evidence="2" key="1">
    <citation type="submission" date="2022-11" db="UniProtKB">
        <authorList>
            <consortium name="WormBaseParasite"/>
        </authorList>
    </citation>
    <scope>IDENTIFICATION</scope>
</reference>
<accession>A0AC34RGY9</accession>
<sequence>MPEFDNKLMLADIYAAAESANLKILDIITETHADLLYFLSNEEFSKEETVAIVDVGGGTGFIEKFNFENGLHEKRDLLFFCGREINERLERALQNLFYERFKLWPTFDLKQKSEIEKIKEDLSFEEE</sequence>
<dbReference type="WBParaSite" id="JU765_v2.g6734.t1">
    <property type="protein sequence ID" value="JU765_v2.g6734.t1"/>
    <property type="gene ID" value="JU765_v2.g6734"/>
</dbReference>
<dbReference type="Proteomes" id="UP000887576">
    <property type="component" value="Unplaced"/>
</dbReference>
<proteinExistence type="predicted"/>
<organism evidence="1 2">
    <name type="scientific">Panagrolaimus sp. JU765</name>
    <dbReference type="NCBI Taxonomy" id="591449"/>
    <lineage>
        <taxon>Eukaryota</taxon>
        <taxon>Metazoa</taxon>
        <taxon>Ecdysozoa</taxon>
        <taxon>Nematoda</taxon>
        <taxon>Chromadorea</taxon>
        <taxon>Rhabditida</taxon>
        <taxon>Tylenchina</taxon>
        <taxon>Panagrolaimomorpha</taxon>
        <taxon>Panagrolaimoidea</taxon>
        <taxon>Panagrolaimidae</taxon>
        <taxon>Panagrolaimus</taxon>
    </lineage>
</organism>
<evidence type="ECO:0000313" key="2">
    <source>
        <dbReference type="WBParaSite" id="JU765_v2.g6734.t1"/>
    </source>
</evidence>
<name>A0AC34RGY9_9BILA</name>
<evidence type="ECO:0000313" key="1">
    <source>
        <dbReference type="Proteomes" id="UP000887576"/>
    </source>
</evidence>
<protein>
    <submittedName>
        <fullName evidence="2">Uncharacterized protein</fullName>
    </submittedName>
</protein>